<evidence type="ECO:0000256" key="1">
    <source>
        <dbReference type="SAM" id="MobiDB-lite"/>
    </source>
</evidence>
<dbReference type="EMBL" id="CP002193">
    <property type="protein sequence ID" value="AFD27736.1"/>
    <property type="molecule type" value="Genomic_DNA"/>
</dbReference>
<feature type="region of interest" description="Disordered" evidence="1">
    <location>
        <begin position="32"/>
        <end position="69"/>
    </location>
</feature>
<keyword evidence="3" id="KW-1185">Reference proteome</keyword>
<proteinExistence type="predicted"/>
<organism evidence="2 3">
    <name type="scientific">Deinococcus gobiensis (strain DSM 21396 / JCM 16679 / CGMCC 1.7299 / I-0)</name>
    <dbReference type="NCBI Taxonomy" id="745776"/>
    <lineage>
        <taxon>Bacteria</taxon>
        <taxon>Thermotogati</taxon>
        <taxon>Deinococcota</taxon>
        <taxon>Deinococci</taxon>
        <taxon>Deinococcales</taxon>
        <taxon>Deinococcaceae</taxon>
        <taxon>Deinococcus</taxon>
    </lineage>
</organism>
<dbReference type="Proteomes" id="UP000007575">
    <property type="component" value="Plasmid P2"/>
</dbReference>
<sequence>MITTARIQQIGRPALEKVYPAVGQRVKVFRSQAGTTVQDGPPPPDLDLDGNPITPSTPDPTPEQPGMGEALGDYPCIAYQLDAQDRAAAGVALGTPTWEIVVHWSAPLDTPGLLLQVYGGELPTPLLLVPVADIEDMGTQRVAWTCVCQAPDALRGT</sequence>
<protein>
    <submittedName>
        <fullName evidence="2">Uncharacterized protein</fullName>
    </submittedName>
</protein>
<dbReference type="AlphaFoldDB" id="H8H2I9"/>
<keyword evidence="2" id="KW-0614">Plasmid</keyword>
<geneLocation type="plasmid" evidence="2 3">
    <name>P2</name>
</geneLocation>
<dbReference type="PATRIC" id="fig|745776.4.peg.3757"/>
<evidence type="ECO:0000313" key="3">
    <source>
        <dbReference type="Proteomes" id="UP000007575"/>
    </source>
</evidence>
<gene>
    <name evidence="2" type="ordered locus">DGo_PB0467</name>
</gene>
<name>H8H2I9_DEIGI</name>
<dbReference type="OrthoDB" id="71336at2"/>
<reference evidence="2 3" key="1">
    <citation type="journal article" date="2012" name="PLoS ONE">
        <title>Genome sequence and transcriptome analysis of the radioresistant bacterium Deinococcus gobiensis: insights into the extreme environmental adaptations.</title>
        <authorList>
            <person name="Yuan M."/>
            <person name="Chen M."/>
            <person name="Zhang W."/>
            <person name="Lu W."/>
            <person name="Wang J."/>
            <person name="Yang M."/>
            <person name="Zhao P."/>
            <person name="Tang R."/>
            <person name="Li X."/>
            <person name="Hao Y."/>
            <person name="Zhou Z."/>
            <person name="Zhan Y."/>
            <person name="Yu H."/>
            <person name="Teng C."/>
            <person name="Yan Y."/>
            <person name="Ping S."/>
            <person name="Wang Y."/>
            <person name="Lin M."/>
        </authorList>
    </citation>
    <scope>NUCLEOTIDE SEQUENCE [LARGE SCALE GENOMIC DNA]</scope>
    <source>
        <strain evidence="3">DSM 21396 / JCM 16679 / CGMCC 1.7299 / I-0</strain>
        <plasmid evidence="2">P2</plasmid>
    </source>
</reference>
<evidence type="ECO:0000313" key="2">
    <source>
        <dbReference type="EMBL" id="AFD27736.1"/>
    </source>
</evidence>
<dbReference type="KEGG" id="dgo:DGo_PB0467"/>
<accession>H8H2I9</accession>
<dbReference type="RefSeq" id="WP_014686828.1">
    <property type="nucleotide sequence ID" value="NC_017791.1"/>
</dbReference>
<dbReference type="HOGENOM" id="CLU_1675023_0_0_0"/>